<dbReference type="OrthoDB" id="116109at2157"/>
<organism evidence="1 2">
    <name type="scientific">Methanospirillum stamsii</name>
    <dbReference type="NCBI Taxonomy" id="1277351"/>
    <lineage>
        <taxon>Archaea</taxon>
        <taxon>Methanobacteriati</taxon>
        <taxon>Methanobacteriota</taxon>
        <taxon>Stenosarchaea group</taxon>
        <taxon>Methanomicrobia</taxon>
        <taxon>Methanomicrobiales</taxon>
        <taxon>Methanospirillaceae</taxon>
        <taxon>Methanospirillum</taxon>
    </lineage>
</organism>
<dbReference type="SUPFAM" id="SSF81901">
    <property type="entry name" value="HCP-like"/>
    <property type="match status" value="1"/>
</dbReference>
<keyword evidence="2" id="KW-1185">Reference proteome</keyword>
<accession>A0A2V2N5J0</accession>
<proteinExistence type="predicted"/>
<dbReference type="EMBL" id="QGMZ01000039">
    <property type="protein sequence ID" value="PWR70781.1"/>
    <property type="molecule type" value="Genomic_DNA"/>
</dbReference>
<comment type="caution">
    <text evidence="1">The sequence shown here is derived from an EMBL/GenBank/DDBJ whole genome shotgun (WGS) entry which is preliminary data.</text>
</comment>
<dbReference type="RefSeq" id="WP_109941915.1">
    <property type="nucleotide sequence ID" value="NZ_CP176366.1"/>
</dbReference>
<protein>
    <submittedName>
        <fullName evidence="1">Uncharacterized protein</fullName>
    </submittedName>
</protein>
<dbReference type="GeneID" id="97608180"/>
<evidence type="ECO:0000313" key="2">
    <source>
        <dbReference type="Proteomes" id="UP000245934"/>
    </source>
</evidence>
<dbReference type="InterPro" id="IPR011990">
    <property type="entry name" value="TPR-like_helical_dom_sf"/>
</dbReference>
<dbReference type="Proteomes" id="UP000245934">
    <property type="component" value="Unassembled WGS sequence"/>
</dbReference>
<reference evidence="1 2" key="1">
    <citation type="submission" date="2018-05" db="EMBL/GenBank/DDBJ databases">
        <title>Draft genome of Methanospirillum stamsii Pt1.</title>
        <authorList>
            <person name="Dueholm M.S."/>
            <person name="Nielsen P.H."/>
            <person name="Bakmann L.F."/>
            <person name="Otzen D.E."/>
        </authorList>
    </citation>
    <scope>NUCLEOTIDE SEQUENCE [LARGE SCALE GENOMIC DNA]</scope>
    <source>
        <strain evidence="1 2">Pt1</strain>
    </source>
</reference>
<dbReference type="Gene3D" id="1.25.40.10">
    <property type="entry name" value="Tetratricopeptide repeat domain"/>
    <property type="match status" value="1"/>
</dbReference>
<gene>
    <name evidence="1" type="ORF">DLD82_14895</name>
</gene>
<name>A0A2V2N5J0_9EURY</name>
<sequence length="348" mass="40661">MTIPESCEKILQEIQENIPENHGFIRDYLIDQTNRFSSHQCQKEITKAISSLAIQSLSTEEFQQYISHLIQPEPIIQAVLDAATFFLQEKKFQKTETYLDYILPYANGNPKEKEDVAFVSFRDFIEYAYYAMYLNPESELPVYPYLGTEILFVLGKICAGKEKRSRAFAIFTYLARVSPVNDEILFEIAELYRNKGELEDYRKITNRCFTYAWRPEELAHAYRNMGYYFTESRDYEIAITCYLMGTTWEESPVTAREISYITEISGITPDISDLISHGHKLLEKNDVPFGPNPEMTDLMIQYAKECKDEGDFFEARKYLSRAKALQLSDDLEKQITSIERFMEDSFIF</sequence>
<dbReference type="AlphaFoldDB" id="A0A2V2N5J0"/>
<evidence type="ECO:0000313" key="1">
    <source>
        <dbReference type="EMBL" id="PWR70781.1"/>
    </source>
</evidence>